<accession>E9HRN2</accession>
<organism evidence="1 2">
    <name type="scientific">Daphnia pulex</name>
    <name type="common">Water flea</name>
    <dbReference type="NCBI Taxonomy" id="6669"/>
    <lineage>
        <taxon>Eukaryota</taxon>
        <taxon>Metazoa</taxon>
        <taxon>Ecdysozoa</taxon>
        <taxon>Arthropoda</taxon>
        <taxon>Crustacea</taxon>
        <taxon>Branchiopoda</taxon>
        <taxon>Diplostraca</taxon>
        <taxon>Cladocera</taxon>
        <taxon>Anomopoda</taxon>
        <taxon>Daphniidae</taxon>
        <taxon>Daphnia</taxon>
    </lineage>
</organism>
<name>E9HRN2_DAPPU</name>
<dbReference type="HOGENOM" id="CLU_091828_0_0_1"/>
<dbReference type="PhylomeDB" id="E9HRN2"/>
<dbReference type="Proteomes" id="UP000000305">
    <property type="component" value="Unassembled WGS sequence"/>
</dbReference>
<dbReference type="KEGG" id="dpx:DAPPUDRAFT_333039"/>
<gene>
    <name evidence="1" type="ORF">DAPPUDRAFT_333039</name>
</gene>
<dbReference type="AlphaFoldDB" id="E9HRN2"/>
<evidence type="ECO:0000313" key="2">
    <source>
        <dbReference type="Proteomes" id="UP000000305"/>
    </source>
</evidence>
<protein>
    <submittedName>
        <fullName evidence="1">Uncharacterized protein</fullName>
    </submittedName>
</protein>
<evidence type="ECO:0000313" key="1">
    <source>
        <dbReference type="EMBL" id="EFX65587.1"/>
    </source>
</evidence>
<keyword evidence="2" id="KW-1185">Reference proteome</keyword>
<reference evidence="1 2" key="1">
    <citation type="journal article" date="2011" name="Science">
        <title>The ecoresponsive genome of Daphnia pulex.</title>
        <authorList>
            <person name="Colbourne J.K."/>
            <person name="Pfrender M.E."/>
            <person name="Gilbert D."/>
            <person name="Thomas W.K."/>
            <person name="Tucker A."/>
            <person name="Oakley T.H."/>
            <person name="Tokishita S."/>
            <person name="Aerts A."/>
            <person name="Arnold G.J."/>
            <person name="Basu M.K."/>
            <person name="Bauer D.J."/>
            <person name="Caceres C.E."/>
            <person name="Carmel L."/>
            <person name="Casola C."/>
            <person name="Choi J.H."/>
            <person name="Detter J.C."/>
            <person name="Dong Q."/>
            <person name="Dusheyko S."/>
            <person name="Eads B.D."/>
            <person name="Frohlich T."/>
            <person name="Geiler-Samerotte K.A."/>
            <person name="Gerlach D."/>
            <person name="Hatcher P."/>
            <person name="Jogdeo S."/>
            <person name="Krijgsveld J."/>
            <person name="Kriventseva E.V."/>
            <person name="Kultz D."/>
            <person name="Laforsch C."/>
            <person name="Lindquist E."/>
            <person name="Lopez J."/>
            <person name="Manak J.R."/>
            <person name="Muller J."/>
            <person name="Pangilinan J."/>
            <person name="Patwardhan R.P."/>
            <person name="Pitluck S."/>
            <person name="Pritham E.J."/>
            <person name="Rechtsteiner A."/>
            <person name="Rho M."/>
            <person name="Rogozin I.B."/>
            <person name="Sakarya O."/>
            <person name="Salamov A."/>
            <person name="Schaack S."/>
            <person name="Shapiro H."/>
            <person name="Shiga Y."/>
            <person name="Skalitzky C."/>
            <person name="Smith Z."/>
            <person name="Souvorov A."/>
            <person name="Sung W."/>
            <person name="Tang Z."/>
            <person name="Tsuchiya D."/>
            <person name="Tu H."/>
            <person name="Vos H."/>
            <person name="Wang M."/>
            <person name="Wolf Y.I."/>
            <person name="Yamagata H."/>
            <person name="Yamada T."/>
            <person name="Ye Y."/>
            <person name="Shaw J.R."/>
            <person name="Andrews J."/>
            <person name="Crease T.J."/>
            <person name="Tang H."/>
            <person name="Lucas S.M."/>
            <person name="Robertson H.M."/>
            <person name="Bork P."/>
            <person name="Koonin E.V."/>
            <person name="Zdobnov E.M."/>
            <person name="Grigoriev I.V."/>
            <person name="Lynch M."/>
            <person name="Boore J.L."/>
        </authorList>
    </citation>
    <scope>NUCLEOTIDE SEQUENCE [LARGE SCALE GENOMIC DNA]</scope>
</reference>
<proteinExistence type="predicted"/>
<dbReference type="InParanoid" id="E9HRN2"/>
<sequence length="199" mass="23026">MRIETTVTVIIGKRKRSPEEAIPVLKRQTTQIGRSDNPLLRDMLFKEQKQTSTQPLRREIESFALYDPDDGKTNTYMYLVSAGFAREILITDSLPIEPPLPCNYQRPDFQGRAPKIVYTINNPREYQLHITLLNAAYSRRVVFCNRTCYKRDFYEVYLWERNNITRSLQAYRQSCLTLSIGQRAAGPSQAAALNLTSKK</sequence>
<dbReference type="EMBL" id="GL732739">
    <property type="protein sequence ID" value="EFX65587.1"/>
    <property type="molecule type" value="Genomic_DNA"/>
</dbReference>